<dbReference type="NCBIfam" id="TIGR02937">
    <property type="entry name" value="sigma70-ECF"/>
    <property type="match status" value="1"/>
</dbReference>
<dbReference type="SUPFAM" id="SSF88946">
    <property type="entry name" value="Sigma2 domain of RNA polymerase sigma factors"/>
    <property type="match status" value="1"/>
</dbReference>
<dbReference type="PANTHER" id="PTHR30385:SF4">
    <property type="entry name" value="RNA POLYMERASE SIGMA-E FACTOR"/>
    <property type="match status" value="1"/>
</dbReference>
<keyword evidence="3" id="KW-0238">DNA-binding</keyword>
<dbReference type="Proteomes" id="UP000013525">
    <property type="component" value="Unassembled WGS sequence"/>
</dbReference>
<dbReference type="eggNOG" id="COG1191">
    <property type="taxonomic scope" value="Bacteria"/>
</dbReference>
<dbReference type="InterPro" id="IPR013325">
    <property type="entry name" value="RNA_pol_sigma_r2"/>
</dbReference>
<dbReference type="Pfam" id="PF04542">
    <property type="entry name" value="Sigma70_r2"/>
    <property type="match status" value="1"/>
</dbReference>
<dbReference type="Pfam" id="PF04545">
    <property type="entry name" value="Sigma70_r4"/>
    <property type="match status" value="1"/>
</dbReference>
<dbReference type="GO" id="GO:0006352">
    <property type="term" value="P:DNA-templated transcription initiation"/>
    <property type="evidence" value="ECO:0007669"/>
    <property type="project" value="InterPro"/>
</dbReference>
<comment type="caution">
    <text evidence="8">The sequence shown here is derived from an EMBL/GenBank/DDBJ whole genome shotgun (WGS) entry which is preliminary data.</text>
</comment>
<dbReference type="PATRIC" id="fig|1273125.3.peg.173"/>
<feature type="compositionally biased region" description="Basic residues" evidence="5">
    <location>
        <begin position="12"/>
        <end position="23"/>
    </location>
</feature>
<feature type="domain" description="RNA polymerase sigma-70 region 4" evidence="7">
    <location>
        <begin position="206"/>
        <end position="252"/>
    </location>
</feature>
<reference evidence="8 9" key="1">
    <citation type="journal article" date="2013" name="Genome Announc.">
        <title>Draft Genome Sequence of Rhodococcus rhodnii Strain LMG5362, a Symbiont of Rhodnius prolixus (Hemiptera, Reduviidae, Triatominae), the Principle Vector of Trypanosoma cruzi.</title>
        <authorList>
            <person name="Pachebat J.A."/>
            <person name="van Keulen G."/>
            <person name="Whitten M.M."/>
            <person name="Girdwood S."/>
            <person name="Del Sol R."/>
            <person name="Dyson P.J."/>
            <person name="Facey P.D."/>
        </authorList>
    </citation>
    <scope>NUCLEOTIDE SEQUENCE [LARGE SCALE GENOMIC DNA]</scope>
    <source>
        <strain evidence="8 9">LMG 5362</strain>
    </source>
</reference>
<keyword evidence="9" id="KW-1185">Reference proteome</keyword>
<evidence type="ECO:0000313" key="9">
    <source>
        <dbReference type="Proteomes" id="UP000013525"/>
    </source>
</evidence>
<organism evidence="8 9">
    <name type="scientific">Rhodococcus rhodnii LMG 5362</name>
    <dbReference type="NCBI Taxonomy" id="1273125"/>
    <lineage>
        <taxon>Bacteria</taxon>
        <taxon>Bacillati</taxon>
        <taxon>Actinomycetota</taxon>
        <taxon>Actinomycetes</taxon>
        <taxon>Mycobacteriales</taxon>
        <taxon>Nocardiaceae</taxon>
        <taxon>Rhodococcus</taxon>
    </lineage>
</organism>
<evidence type="ECO:0000256" key="5">
    <source>
        <dbReference type="SAM" id="MobiDB-lite"/>
    </source>
</evidence>
<keyword evidence="1" id="KW-0805">Transcription regulation</keyword>
<evidence type="ECO:0000256" key="3">
    <source>
        <dbReference type="ARBA" id="ARBA00023125"/>
    </source>
</evidence>
<proteinExistence type="predicted"/>
<evidence type="ECO:0000256" key="1">
    <source>
        <dbReference type="ARBA" id="ARBA00023015"/>
    </source>
</evidence>
<dbReference type="EMBL" id="APMY01000004">
    <property type="protein sequence ID" value="EOM78346.1"/>
    <property type="molecule type" value="Genomic_DNA"/>
</dbReference>
<feature type="domain" description="RNA polymerase sigma-70 region 2" evidence="6">
    <location>
        <begin position="46"/>
        <end position="111"/>
    </location>
</feature>
<dbReference type="InterPro" id="IPR007630">
    <property type="entry name" value="RNA_pol_sigma70_r4"/>
</dbReference>
<evidence type="ECO:0000259" key="7">
    <source>
        <dbReference type="Pfam" id="PF04545"/>
    </source>
</evidence>
<evidence type="ECO:0000256" key="2">
    <source>
        <dbReference type="ARBA" id="ARBA00023082"/>
    </source>
</evidence>
<dbReference type="InterPro" id="IPR014284">
    <property type="entry name" value="RNA_pol_sigma-70_dom"/>
</dbReference>
<dbReference type="Gene3D" id="1.10.10.10">
    <property type="entry name" value="Winged helix-like DNA-binding domain superfamily/Winged helix DNA-binding domain"/>
    <property type="match status" value="2"/>
</dbReference>
<sequence>MKKPASDVLNTRARRRRPPRARRLGGASPMTAPDSRSTDADLAAAVQRHRPLAEALARRYAGRGQPLEDLQQVAYCGLVTALRRFDPDRGVRFETYGSATIVGEIRKYFRDCTWPVAVARSAKEIQGSLDEVAARLEARHGRPPTTDELAAHYGVSVEVMARALAARSAYRTDLLDAATEQSARALHHDDDLDRVDDTLELRTAVGALPERPQQLLHMRFVLDMTQTTIAHDLGCSQMQVSRELRATLAGLRRTLDAAG</sequence>
<keyword evidence="2" id="KW-0731">Sigma factor</keyword>
<dbReference type="InterPro" id="IPR013324">
    <property type="entry name" value="RNA_pol_sigma_r3/r4-like"/>
</dbReference>
<dbReference type="InterPro" id="IPR007627">
    <property type="entry name" value="RNA_pol_sigma70_r2"/>
</dbReference>
<dbReference type="InterPro" id="IPR036388">
    <property type="entry name" value="WH-like_DNA-bd_sf"/>
</dbReference>
<gene>
    <name evidence="8" type="ORF">Rrhod_0174</name>
</gene>
<dbReference type="GO" id="GO:0016987">
    <property type="term" value="F:sigma factor activity"/>
    <property type="evidence" value="ECO:0007669"/>
    <property type="project" value="UniProtKB-KW"/>
</dbReference>
<protein>
    <submittedName>
        <fullName evidence="8">RNA polymerase sigma factor SigF</fullName>
    </submittedName>
</protein>
<dbReference type="Gene3D" id="1.20.120.1810">
    <property type="match status" value="1"/>
</dbReference>
<dbReference type="GO" id="GO:0003677">
    <property type="term" value="F:DNA binding"/>
    <property type="evidence" value="ECO:0007669"/>
    <property type="project" value="UniProtKB-KW"/>
</dbReference>
<dbReference type="SUPFAM" id="SSF88659">
    <property type="entry name" value="Sigma3 and sigma4 domains of RNA polymerase sigma factors"/>
    <property type="match status" value="2"/>
</dbReference>
<keyword evidence="4" id="KW-0804">Transcription</keyword>
<evidence type="ECO:0000313" key="8">
    <source>
        <dbReference type="EMBL" id="EOM78346.1"/>
    </source>
</evidence>
<accession>R7WSU9</accession>
<dbReference type="PANTHER" id="PTHR30385">
    <property type="entry name" value="SIGMA FACTOR F FLAGELLAR"/>
    <property type="match status" value="1"/>
</dbReference>
<dbReference type="AlphaFoldDB" id="R7WSU9"/>
<evidence type="ECO:0000259" key="6">
    <source>
        <dbReference type="Pfam" id="PF04542"/>
    </source>
</evidence>
<name>R7WSU9_9NOCA</name>
<evidence type="ECO:0000256" key="4">
    <source>
        <dbReference type="ARBA" id="ARBA00023163"/>
    </source>
</evidence>
<feature type="region of interest" description="Disordered" evidence="5">
    <location>
        <begin position="1"/>
        <end position="39"/>
    </location>
</feature>